<feature type="transmembrane region" description="Helical" evidence="5">
    <location>
        <begin position="169"/>
        <end position="188"/>
    </location>
</feature>
<dbReference type="Pfam" id="PF01925">
    <property type="entry name" value="TauE"/>
    <property type="match status" value="1"/>
</dbReference>
<feature type="transmembrane region" description="Helical" evidence="5">
    <location>
        <begin position="99"/>
        <end position="117"/>
    </location>
</feature>
<sequence>MEYGIVFYALIFVTAILYSSVGHGGASGYLAIMAIFAVSPENMRASALILNLFVAGISFYSYYRGGFFRLKLLLPFIVLSVPMSFLGARLQINPSTYKIILGIFLLIAITRMLFAARKPVDTKPINIPVALAIGAFLGFFSGLIGIGGGIILSPILLLLRWATIKETAAVSAIFIFLNSASGIAGLVSRGGMNPVAEIYILIALGIGGSLIGSHMGRARLTSLKLTYLLAAVLLFASFKLFYF</sequence>
<feature type="transmembrane region" description="Helical" evidence="5">
    <location>
        <begin position="6"/>
        <end position="38"/>
    </location>
</feature>
<dbReference type="GO" id="GO:0005886">
    <property type="term" value="C:plasma membrane"/>
    <property type="evidence" value="ECO:0007669"/>
    <property type="project" value="UniProtKB-SubCell"/>
</dbReference>
<dbReference type="AlphaFoldDB" id="A0A399D8T8"/>
<keyword evidence="7" id="KW-1185">Reference proteome</keyword>
<evidence type="ECO:0000313" key="7">
    <source>
        <dbReference type="Proteomes" id="UP000266441"/>
    </source>
</evidence>
<feature type="transmembrane region" description="Helical" evidence="5">
    <location>
        <begin position="225"/>
        <end position="242"/>
    </location>
</feature>
<comment type="similarity">
    <text evidence="5">Belongs to the 4-toluene sulfonate uptake permease (TSUP) (TC 2.A.102) family.</text>
</comment>
<evidence type="ECO:0000313" key="6">
    <source>
        <dbReference type="EMBL" id="RIH66832.1"/>
    </source>
</evidence>
<proteinExistence type="inferred from homology"/>
<comment type="caution">
    <text evidence="6">The sequence shown here is derived from an EMBL/GenBank/DDBJ whole genome shotgun (WGS) entry which is preliminary data.</text>
</comment>
<feature type="transmembrane region" description="Helical" evidence="5">
    <location>
        <begin position="69"/>
        <end position="87"/>
    </location>
</feature>
<dbReference type="InterPro" id="IPR002781">
    <property type="entry name" value="TM_pro_TauE-like"/>
</dbReference>
<dbReference type="RefSeq" id="WP_119348702.1">
    <property type="nucleotide sequence ID" value="NZ_QWET01000002.1"/>
</dbReference>
<keyword evidence="2 5" id="KW-0812">Transmembrane</keyword>
<evidence type="ECO:0000256" key="1">
    <source>
        <dbReference type="ARBA" id="ARBA00004141"/>
    </source>
</evidence>
<feature type="transmembrane region" description="Helical" evidence="5">
    <location>
        <begin position="45"/>
        <end position="63"/>
    </location>
</feature>
<evidence type="ECO:0000256" key="4">
    <source>
        <dbReference type="ARBA" id="ARBA00023136"/>
    </source>
</evidence>
<gene>
    <name evidence="6" type="ORF">D1164_03145</name>
</gene>
<keyword evidence="5" id="KW-1003">Cell membrane</keyword>
<protein>
    <recommendedName>
        <fullName evidence="5">Probable membrane transporter protein</fullName>
    </recommendedName>
</protein>
<reference evidence="6 7" key="1">
    <citation type="journal article" date="2015" name="Int. J. Syst. Evol. Microbiol.">
        <title>Mariniphaga sediminis sp. nov., isolated from coastal sediment.</title>
        <authorList>
            <person name="Wang F.Q."/>
            <person name="Shen Q.Y."/>
            <person name="Chen G.J."/>
            <person name="Du Z.J."/>
        </authorList>
    </citation>
    <scope>NUCLEOTIDE SEQUENCE [LARGE SCALE GENOMIC DNA]</scope>
    <source>
        <strain evidence="6 7">SY21</strain>
    </source>
</reference>
<name>A0A399D8T8_9BACT</name>
<feature type="transmembrane region" description="Helical" evidence="5">
    <location>
        <begin position="129"/>
        <end position="157"/>
    </location>
</feature>
<dbReference type="OrthoDB" id="560496at2"/>
<keyword evidence="3 5" id="KW-1133">Transmembrane helix</keyword>
<keyword evidence="4 5" id="KW-0472">Membrane</keyword>
<feature type="transmembrane region" description="Helical" evidence="5">
    <location>
        <begin position="194"/>
        <end position="213"/>
    </location>
</feature>
<dbReference type="PANTHER" id="PTHR43701">
    <property type="entry name" value="MEMBRANE TRANSPORTER PROTEIN MJ0441-RELATED"/>
    <property type="match status" value="1"/>
</dbReference>
<dbReference type="Proteomes" id="UP000266441">
    <property type="component" value="Unassembled WGS sequence"/>
</dbReference>
<accession>A0A399D8T8</accession>
<evidence type="ECO:0000256" key="2">
    <source>
        <dbReference type="ARBA" id="ARBA00022692"/>
    </source>
</evidence>
<dbReference type="EMBL" id="QWET01000002">
    <property type="protein sequence ID" value="RIH66832.1"/>
    <property type="molecule type" value="Genomic_DNA"/>
</dbReference>
<evidence type="ECO:0000256" key="3">
    <source>
        <dbReference type="ARBA" id="ARBA00022989"/>
    </source>
</evidence>
<organism evidence="6 7">
    <name type="scientific">Mariniphaga sediminis</name>
    <dbReference type="NCBI Taxonomy" id="1628158"/>
    <lineage>
        <taxon>Bacteria</taxon>
        <taxon>Pseudomonadati</taxon>
        <taxon>Bacteroidota</taxon>
        <taxon>Bacteroidia</taxon>
        <taxon>Marinilabiliales</taxon>
        <taxon>Prolixibacteraceae</taxon>
        <taxon>Mariniphaga</taxon>
    </lineage>
</organism>
<evidence type="ECO:0000256" key="5">
    <source>
        <dbReference type="RuleBase" id="RU363041"/>
    </source>
</evidence>
<dbReference type="InterPro" id="IPR051598">
    <property type="entry name" value="TSUP/Inactive_protease-like"/>
</dbReference>
<dbReference type="PANTHER" id="PTHR43701:SF5">
    <property type="entry name" value="MEMBRANE TRANSPORTER PROTEIN-RELATED"/>
    <property type="match status" value="1"/>
</dbReference>
<comment type="subcellular location">
    <subcellularLocation>
        <location evidence="5">Cell membrane</location>
        <topology evidence="5">Multi-pass membrane protein</topology>
    </subcellularLocation>
    <subcellularLocation>
        <location evidence="1">Membrane</location>
        <topology evidence="1">Multi-pass membrane protein</topology>
    </subcellularLocation>
</comment>